<keyword evidence="4 6" id="KW-1133">Transmembrane helix</keyword>
<evidence type="ECO:0000313" key="10">
    <source>
        <dbReference type="Proteomes" id="UP000193391"/>
    </source>
</evidence>
<sequence>MPWNSQGGGGPWGNGGGNNGGQNPWGKRPSGGNGGGGTPPDLDEMIRKGQERLKRLFPGGGGGFKGIVLIGLAIVGIWLLTGFYRVQPGEQGVTLLFGKWVGTTGPGLNYFLPAPIGEVITPNVERTNQIEVGYRGSGMGESSTRDVPEESLMLTGDQNIIDIDYVVQWRIRDAGAYLFNIRDPETTIKLASESAIREVVGKTDLEAALTVGRVEVEEQTRTLLQSIMDGYKSGIFISEVKMQKVDPPKEVIDSFNDVQRARQDRDRSRNEALAYRNDIIPRAKGNAERMIMEARAYKDRVVKDAQGEASRFDSVYNSYLTAKDVTKRRLYLETMQEVLQSSTKVILDQKDGGNGVVPYLPLPEIQKNTASQNSGGDK</sequence>
<dbReference type="RefSeq" id="WP_085582345.1">
    <property type="nucleotide sequence ID" value="NZ_JFKA01000004.1"/>
</dbReference>
<evidence type="ECO:0000256" key="1">
    <source>
        <dbReference type="ARBA" id="ARBA00004167"/>
    </source>
</evidence>
<dbReference type="SUPFAM" id="SSF117892">
    <property type="entry name" value="Band 7/SPFH domain"/>
    <property type="match status" value="1"/>
</dbReference>
<dbReference type="GO" id="GO:0016020">
    <property type="term" value="C:membrane"/>
    <property type="evidence" value="ECO:0007669"/>
    <property type="project" value="UniProtKB-SubCell"/>
</dbReference>
<keyword evidence="3 6" id="KW-0812">Transmembrane</keyword>
<dbReference type="PANTHER" id="PTHR43327:SF2">
    <property type="entry name" value="MODULATOR OF FTSH PROTEASE HFLK"/>
    <property type="match status" value="1"/>
</dbReference>
<evidence type="ECO:0000256" key="2">
    <source>
        <dbReference type="ARBA" id="ARBA00006971"/>
    </source>
</evidence>
<dbReference type="EMBL" id="JFKA01000004">
    <property type="protein sequence ID" value="OSQ38340.1"/>
    <property type="molecule type" value="Genomic_DNA"/>
</dbReference>
<dbReference type="NCBIfam" id="TIGR01933">
    <property type="entry name" value="hflK"/>
    <property type="match status" value="1"/>
</dbReference>
<dbReference type="PANTHER" id="PTHR43327">
    <property type="entry name" value="STOMATIN-LIKE PROTEIN 2, MITOCHONDRIAL"/>
    <property type="match status" value="1"/>
</dbReference>
<dbReference type="InterPro" id="IPR020980">
    <property type="entry name" value="Membrane_HflK_N"/>
</dbReference>
<comment type="subcellular location">
    <subcellularLocation>
        <location evidence="1">Membrane</location>
        <topology evidence="1">Single-pass membrane protein</topology>
    </subcellularLocation>
</comment>
<comment type="subunit">
    <text evidence="6">HflC and HflK may interact to form a multimeric complex.</text>
</comment>
<keyword evidence="10" id="KW-1185">Reference proteome</keyword>
<feature type="region of interest" description="Disordered" evidence="7">
    <location>
        <begin position="1"/>
        <end position="44"/>
    </location>
</feature>
<dbReference type="InterPro" id="IPR010201">
    <property type="entry name" value="HflK"/>
</dbReference>
<dbReference type="InterPro" id="IPR036013">
    <property type="entry name" value="Band_7/SPFH_dom_sf"/>
</dbReference>
<dbReference type="Pfam" id="PF01145">
    <property type="entry name" value="Band_7"/>
    <property type="match status" value="1"/>
</dbReference>
<organism evidence="9 10">
    <name type="scientific">Thalassospira mesophila</name>
    <dbReference type="NCBI Taxonomy" id="1293891"/>
    <lineage>
        <taxon>Bacteria</taxon>
        <taxon>Pseudomonadati</taxon>
        <taxon>Pseudomonadota</taxon>
        <taxon>Alphaproteobacteria</taxon>
        <taxon>Rhodospirillales</taxon>
        <taxon>Thalassospiraceae</taxon>
        <taxon>Thalassospira</taxon>
    </lineage>
</organism>
<dbReference type="AlphaFoldDB" id="A0A1Y2L2C5"/>
<feature type="compositionally biased region" description="Gly residues" evidence="7">
    <location>
        <begin position="1"/>
        <end position="20"/>
    </location>
</feature>
<dbReference type="STRING" id="1293891.TMES_10735"/>
<proteinExistence type="inferred from homology"/>
<protein>
    <recommendedName>
        <fullName evidence="6">Protein HflK</fullName>
    </recommendedName>
</protein>
<evidence type="ECO:0000256" key="5">
    <source>
        <dbReference type="ARBA" id="ARBA00023136"/>
    </source>
</evidence>
<evidence type="ECO:0000256" key="4">
    <source>
        <dbReference type="ARBA" id="ARBA00022989"/>
    </source>
</evidence>
<accession>A0A1Y2L2C5</accession>
<keyword evidence="5 6" id="KW-0472">Membrane</keyword>
<comment type="function">
    <text evidence="6">HflC and HflK could encode or regulate a protease.</text>
</comment>
<dbReference type="Gene3D" id="3.30.479.30">
    <property type="entry name" value="Band 7 domain"/>
    <property type="match status" value="1"/>
</dbReference>
<reference evidence="9 10" key="1">
    <citation type="submission" date="2014-03" db="EMBL/GenBank/DDBJ databases">
        <title>The draft genome sequence of Thalassospira mesophila JCM 18969.</title>
        <authorList>
            <person name="Lai Q."/>
            <person name="Shao Z."/>
        </authorList>
    </citation>
    <scope>NUCLEOTIDE SEQUENCE [LARGE SCALE GENOMIC DNA]</scope>
    <source>
        <strain evidence="9 10">JCM 18969</strain>
    </source>
</reference>
<evidence type="ECO:0000256" key="6">
    <source>
        <dbReference type="RuleBase" id="RU364113"/>
    </source>
</evidence>
<feature type="compositionally biased region" description="Gly residues" evidence="7">
    <location>
        <begin position="29"/>
        <end position="38"/>
    </location>
</feature>
<dbReference type="InterPro" id="IPR050710">
    <property type="entry name" value="Band7/mec-2_domain"/>
</dbReference>
<feature type="transmembrane region" description="Helical" evidence="6">
    <location>
        <begin position="56"/>
        <end position="80"/>
    </location>
</feature>
<evidence type="ECO:0000259" key="8">
    <source>
        <dbReference type="SMART" id="SM00244"/>
    </source>
</evidence>
<dbReference type="CDD" id="cd03404">
    <property type="entry name" value="SPFH_HflK"/>
    <property type="match status" value="1"/>
</dbReference>
<feature type="domain" description="Band 7" evidence="8">
    <location>
        <begin position="81"/>
        <end position="259"/>
    </location>
</feature>
<feature type="compositionally biased region" description="Polar residues" evidence="7">
    <location>
        <begin position="366"/>
        <end position="378"/>
    </location>
</feature>
<dbReference type="InterPro" id="IPR001107">
    <property type="entry name" value="Band_7"/>
</dbReference>
<evidence type="ECO:0000256" key="7">
    <source>
        <dbReference type="SAM" id="MobiDB-lite"/>
    </source>
</evidence>
<evidence type="ECO:0000313" key="9">
    <source>
        <dbReference type="EMBL" id="OSQ38340.1"/>
    </source>
</evidence>
<dbReference type="Proteomes" id="UP000193391">
    <property type="component" value="Unassembled WGS sequence"/>
</dbReference>
<name>A0A1Y2L2C5_9PROT</name>
<evidence type="ECO:0000256" key="3">
    <source>
        <dbReference type="ARBA" id="ARBA00022692"/>
    </source>
</evidence>
<dbReference type="Pfam" id="PF12221">
    <property type="entry name" value="HflK_N"/>
    <property type="match status" value="1"/>
</dbReference>
<comment type="similarity">
    <text evidence="2 6">Belongs to the band 7/mec-2 family. HflK subfamily.</text>
</comment>
<feature type="region of interest" description="Disordered" evidence="7">
    <location>
        <begin position="358"/>
        <end position="378"/>
    </location>
</feature>
<gene>
    <name evidence="9" type="ORF">TMES_10735</name>
</gene>
<comment type="caution">
    <text evidence="9">The sequence shown here is derived from an EMBL/GenBank/DDBJ whole genome shotgun (WGS) entry which is preliminary data.</text>
</comment>
<dbReference type="OrthoDB" id="9779595at2"/>
<dbReference type="SMART" id="SM00244">
    <property type="entry name" value="PHB"/>
    <property type="match status" value="1"/>
</dbReference>